<evidence type="ECO:0000313" key="2">
    <source>
        <dbReference type="Proteomes" id="UP000814176"/>
    </source>
</evidence>
<sequence>MLILFSRTQMHYVSLGLQALCITSLLSRYCSSTFVSQGRAQAARRLETAMFMSARRLKPPLSDSGFSTCPLGFSHDLCDVIFSPGSMAIIGLHAASNSFEPPGRTAQLSHHGSW</sequence>
<name>A0ABQ8KHR2_9APHY</name>
<keyword evidence="2" id="KW-1185">Reference proteome</keyword>
<evidence type="ECO:0000313" key="1">
    <source>
        <dbReference type="EMBL" id="KAH9836839.1"/>
    </source>
</evidence>
<proteinExistence type="predicted"/>
<accession>A0ABQ8KHR2</accession>
<dbReference type="Proteomes" id="UP000814176">
    <property type="component" value="Unassembled WGS sequence"/>
</dbReference>
<protein>
    <recommendedName>
        <fullName evidence="3">Secreted protein</fullName>
    </recommendedName>
</protein>
<evidence type="ECO:0008006" key="3">
    <source>
        <dbReference type="Google" id="ProtNLM"/>
    </source>
</evidence>
<dbReference type="RefSeq" id="XP_047779077.1">
    <property type="nucleotide sequence ID" value="XM_047919633.1"/>
</dbReference>
<comment type="caution">
    <text evidence="1">The sequence shown here is derived from an EMBL/GenBank/DDBJ whole genome shotgun (WGS) entry which is preliminary data.</text>
</comment>
<dbReference type="GeneID" id="72000365"/>
<reference evidence="1 2" key="1">
    <citation type="journal article" date="2021" name="Environ. Microbiol.">
        <title>Gene family expansions and transcriptome signatures uncover fungal adaptations to wood decay.</title>
        <authorList>
            <person name="Hage H."/>
            <person name="Miyauchi S."/>
            <person name="Viragh M."/>
            <person name="Drula E."/>
            <person name="Min B."/>
            <person name="Chaduli D."/>
            <person name="Navarro D."/>
            <person name="Favel A."/>
            <person name="Norest M."/>
            <person name="Lesage-Meessen L."/>
            <person name="Balint B."/>
            <person name="Merenyi Z."/>
            <person name="de Eugenio L."/>
            <person name="Morin E."/>
            <person name="Martinez A.T."/>
            <person name="Baldrian P."/>
            <person name="Stursova M."/>
            <person name="Martinez M.J."/>
            <person name="Novotny C."/>
            <person name="Magnuson J.K."/>
            <person name="Spatafora J.W."/>
            <person name="Maurice S."/>
            <person name="Pangilinan J."/>
            <person name="Andreopoulos W."/>
            <person name="LaButti K."/>
            <person name="Hundley H."/>
            <person name="Na H."/>
            <person name="Kuo A."/>
            <person name="Barry K."/>
            <person name="Lipzen A."/>
            <person name="Henrissat B."/>
            <person name="Riley R."/>
            <person name="Ahrendt S."/>
            <person name="Nagy L.G."/>
            <person name="Grigoriev I.V."/>
            <person name="Martin F."/>
            <person name="Rosso M.N."/>
        </authorList>
    </citation>
    <scope>NUCLEOTIDE SEQUENCE [LARGE SCALE GENOMIC DNA]</scope>
    <source>
        <strain evidence="1 2">CIRM-BRFM 1785</strain>
    </source>
</reference>
<dbReference type="EMBL" id="JADCUA010000010">
    <property type="protein sequence ID" value="KAH9836839.1"/>
    <property type="molecule type" value="Genomic_DNA"/>
</dbReference>
<organism evidence="1 2">
    <name type="scientific">Rhodofomes roseus</name>
    <dbReference type="NCBI Taxonomy" id="34475"/>
    <lineage>
        <taxon>Eukaryota</taxon>
        <taxon>Fungi</taxon>
        <taxon>Dikarya</taxon>
        <taxon>Basidiomycota</taxon>
        <taxon>Agaricomycotina</taxon>
        <taxon>Agaricomycetes</taxon>
        <taxon>Polyporales</taxon>
        <taxon>Rhodofomes</taxon>
    </lineage>
</organism>
<gene>
    <name evidence="1" type="ORF">C8Q71DRAFT_62517</name>
</gene>